<dbReference type="EMBL" id="JACHXU010000011">
    <property type="protein sequence ID" value="MBB3207603.1"/>
    <property type="molecule type" value="Genomic_DNA"/>
</dbReference>
<comment type="caution">
    <text evidence="2">The sequence shown here is derived from an EMBL/GenBank/DDBJ whole genome shotgun (WGS) entry which is preliminary data.</text>
</comment>
<proteinExistence type="predicted"/>
<gene>
    <name evidence="2" type="ORF">FHS27_003428</name>
</gene>
<evidence type="ECO:0000313" key="3">
    <source>
        <dbReference type="Proteomes" id="UP000536179"/>
    </source>
</evidence>
<reference evidence="2 3" key="1">
    <citation type="submission" date="2020-08" db="EMBL/GenBank/DDBJ databases">
        <title>Genomic Encyclopedia of Type Strains, Phase III (KMG-III): the genomes of soil and plant-associated and newly described type strains.</title>
        <authorList>
            <person name="Whitman W."/>
        </authorList>
    </citation>
    <scope>NUCLEOTIDE SEQUENCE [LARGE SCALE GENOMIC DNA]</scope>
    <source>
        <strain evidence="2 3">CECT 8075</strain>
    </source>
</reference>
<evidence type="ECO:0000256" key="1">
    <source>
        <dbReference type="SAM" id="MobiDB-lite"/>
    </source>
</evidence>
<dbReference type="PROSITE" id="PS51257">
    <property type="entry name" value="PROKAR_LIPOPROTEIN"/>
    <property type="match status" value="1"/>
</dbReference>
<keyword evidence="3" id="KW-1185">Reference proteome</keyword>
<protein>
    <submittedName>
        <fullName evidence="2">Uncharacterized protein</fullName>
    </submittedName>
</protein>
<accession>A0A7W5DZV0</accession>
<evidence type="ECO:0000313" key="2">
    <source>
        <dbReference type="EMBL" id="MBB3207603.1"/>
    </source>
</evidence>
<name>A0A7W5DZV0_9BACT</name>
<sequence>MTIRSFTLVTLVMVMGSATGCGGMRNFFFGRGARCGLCSRIGAVGTAINPLAPPPNAAPAAPGCGTPRCGLFGRNPAPTYAPPVAAAPMAPCQTPCQDVCQGGYVGNGYVNNGYVDGGYSVGMAGDCGCGSSCGGDCGVTQYGGVQYDGGVVDPYLGSGVYDGGYNGGVIQGDGFQPRTYQSNRFDPGQYDSQGDRIISADPLPPGANILN</sequence>
<dbReference type="AlphaFoldDB" id="A0A7W5DZV0"/>
<feature type="region of interest" description="Disordered" evidence="1">
    <location>
        <begin position="188"/>
        <end position="211"/>
    </location>
</feature>
<organism evidence="2 3">
    <name type="scientific">Aporhodopirellula rubra</name>
    <dbReference type="NCBI Taxonomy" id="980271"/>
    <lineage>
        <taxon>Bacteria</taxon>
        <taxon>Pseudomonadati</taxon>
        <taxon>Planctomycetota</taxon>
        <taxon>Planctomycetia</taxon>
        <taxon>Pirellulales</taxon>
        <taxon>Pirellulaceae</taxon>
        <taxon>Aporhodopirellula</taxon>
    </lineage>
</organism>
<dbReference type="Proteomes" id="UP000536179">
    <property type="component" value="Unassembled WGS sequence"/>
</dbReference>